<dbReference type="AlphaFoldDB" id="W4L748"/>
<dbReference type="Proteomes" id="UP000019140">
    <property type="component" value="Unassembled WGS sequence"/>
</dbReference>
<protein>
    <submittedName>
        <fullName evidence="1">Uncharacterized protein</fullName>
    </submittedName>
</protein>
<comment type="caution">
    <text evidence="1">The sequence shown here is derived from an EMBL/GenBank/DDBJ whole genome shotgun (WGS) entry which is preliminary data.</text>
</comment>
<reference evidence="1 2" key="1">
    <citation type="journal article" date="2014" name="Nature">
        <title>An environmental bacterial taxon with a large and distinct metabolic repertoire.</title>
        <authorList>
            <person name="Wilson M.C."/>
            <person name="Mori T."/>
            <person name="Ruckert C."/>
            <person name="Uria A.R."/>
            <person name="Helf M.J."/>
            <person name="Takada K."/>
            <person name="Gernert C."/>
            <person name="Steffens U.A."/>
            <person name="Heycke N."/>
            <person name="Schmitt S."/>
            <person name="Rinke C."/>
            <person name="Helfrich E.J."/>
            <person name="Brachmann A.O."/>
            <person name="Gurgui C."/>
            <person name="Wakimoto T."/>
            <person name="Kracht M."/>
            <person name="Crusemann M."/>
            <person name="Hentschel U."/>
            <person name="Abe I."/>
            <person name="Matsunaga S."/>
            <person name="Kalinowski J."/>
            <person name="Takeyama H."/>
            <person name="Piel J."/>
        </authorList>
    </citation>
    <scope>NUCLEOTIDE SEQUENCE [LARGE SCALE GENOMIC DNA]</scope>
    <source>
        <strain evidence="2">TSY2</strain>
    </source>
</reference>
<organism evidence="1 2">
    <name type="scientific">Candidatus Entotheonella gemina</name>
    <dbReference type="NCBI Taxonomy" id="1429439"/>
    <lineage>
        <taxon>Bacteria</taxon>
        <taxon>Pseudomonadati</taxon>
        <taxon>Nitrospinota/Tectimicrobiota group</taxon>
        <taxon>Candidatus Tectimicrobiota</taxon>
        <taxon>Candidatus Entotheonellia</taxon>
        <taxon>Candidatus Entotheonellales</taxon>
        <taxon>Candidatus Entotheonellaceae</taxon>
        <taxon>Candidatus Entotheonella</taxon>
    </lineage>
</organism>
<gene>
    <name evidence="1" type="ORF">ETSY2_50725</name>
</gene>
<proteinExistence type="predicted"/>
<sequence length="49" mass="5573">MEDVLLELENNEDEPMMAGSDDEFDDILCTEKERDEWGGIDIEVAENPA</sequence>
<dbReference type="HOGENOM" id="CLU_3133544_0_0_7"/>
<accession>W4L748</accession>
<keyword evidence="2" id="KW-1185">Reference proteome</keyword>
<name>W4L748_9BACT</name>
<dbReference type="EMBL" id="AZHX01002572">
    <property type="protein sequence ID" value="ETW93837.1"/>
    <property type="molecule type" value="Genomic_DNA"/>
</dbReference>
<evidence type="ECO:0000313" key="1">
    <source>
        <dbReference type="EMBL" id="ETW93837.1"/>
    </source>
</evidence>
<evidence type="ECO:0000313" key="2">
    <source>
        <dbReference type="Proteomes" id="UP000019140"/>
    </source>
</evidence>